<sequence>MKVVLFAGGFGTRLSEETSVRPKPMVEIGGRPIMWHIMSYYAHFGFRDFVVLGGYKVGYIRDYFLNFRGHHADFTIDLASGETKWLNNPHEDWQVTVLDTGAETMTGGRLRRAQHLLRDERFLLTYGDGLSDVDLHQLIATHEAADAWCTLTAVTQPGRFGALKLSEGDNQVTGFREKGISDGGLINGGFFVCEPEMFNLIDGDDTVFEDAPMARLIERGKLASYRHDGFWQSMDSLRDKQVLEQHWAAGAPWKVWSHDQQRDVGETPTHNGTLLHKLAQTDEASSLKLISDVFGDRQGGGEAGALDAKQVHQASKPMRGRPVDEKINRRLAGT</sequence>
<evidence type="ECO:0000259" key="1">
    <source>
        <dbReference type="Pfam" id="PF00483"/>
    </source>
</evidence>
<dbReference type="InterPro" id="IPR046981">
    <property type="entry name" value="G1P_cyt_trans"/>
</dbReference>
<dbReference type="InterPro" id="IPR029044">
    <property type="entry name" value="Nucleotide-diphossugar_trans"/>
</dbReference>
<dbReference type="InterPro" id="IPR013446">
    <property type="entry name" value="G1P_cyt_trans-like"/>
</dbReference>
<dbReference type="CDD" id="cd02524">
    <property type="entry name" value="G1P_cytidylyltransferase"/>
    <property type="match status" value="1"/>
</dbReference>
<evidence type="ECO:0000313" key="2">
    <source>
        <dbReference type="EMBL" id="GJD94008.1"/>
    </source>
</evidence>
<protein>
    <submittedName>
        <fullName evidence="2">UTP--glucose-1-phosphate uridylyltransferase</fullName>
    </submittedName>
</protein>
<gene>
    <name evidence="2" type="primary">cugP</name>
    <name evidence="2" type="ORF">OCOJLMKI_1206</name>
</gene>
<organism evidence="2 3">
    <name type="scientific">Methylobacterium iners</name>
    <dbReference type="NCBI Taxonomy" id="418707"/>
    <lineage>
        <taxon>Bacteria</taxon>
        <taxon>Pseudomonadati</taxon>
        <taxon>Pseudomonadota</taxon>
        <taxon>Alphaproteobacteria</taxon>
        <taxon>Hyphomicrobiales</taxon>
        <taxon>Methylobacteriaceae</taxon>
        <taxon>Methylobacterium</taxon>
    </lineage>
</organism>
<dbReference type="GO" id="GO:0016779">
    <property type="term" value="F:nucleotidyltransferase activity"/>
    <property type="evidence" value="ECO:0007669"/>
    <property type="project" value="UniProtKB-KW"/>
</dbReference>
<dbReference type="Gene3D" id="3.90.550.10">
    <property type="entry name" value="Spore Coat Polysaccharide Biosynthesis Protein SpsA, Chain A"/>
    <property type="match status" value="1"/>
</dbReference>
<keyword evidence="2" id="KW-0548">Nucleotidyltransferase</keyword>
<comment type="caution">
    <text evidence="2">The sequence shown here is derived from an EMBL/GenBank/DDBJ whole genome shotgun (WGS) entry which is preliminary data.</text>
</comment>
<dbReference type="Proteomes" id="UP001055125">
    <property type="component" value="Unassembled WGS sequence"/>
</dbReference>
<dbReference type="InterPro" id="IPR005835">
    <property type="entry name" value="NTP_transferase_dom"/>
</dbReference>
<dbReference type="EMBL" id="BPQP01000018">
    <property type="protein sequence ID" value="GJD94008.1"/>
    <property type="molecule type" value="Genomic_DNA"/>
</dbReference>
<evidence type="ECO:0000313" key="3">
    <source>
        <dbReference type="Proteomes" id="UP001055125"/>
    </source>
</evidence>
<dbReference type="Pfam" id="PF00483">
    <property type="entry name" value="NTP_transferase"/>
    <property type="match status" value="1"/>
</dbReference>
<feature type="domain" description="Nucleotidyl transferase" evidence="1">
    <location>
        <begin position="2"/>
        <end position="201"/>
    </location>
</feature>
<dbReference type="NCBIfam" id="TIGR02623">
    <property type="entry name" value="G1P_cyt_trans"/>
    <property type="match status" value="1"/>
</dbReference>
<accession>A0ABQ4RWF9</accession>
<dbReference type="SUPFAM" id="SSF53448">
    <property type="entry name" value="Nucleotide-diphospho-sugar transferases"/>
    <property type="match status" value="1"/>
</dbReference>
<name>A0ABQ4RWF9_9HYPH</name>
<reference evidence="2" key="1">
    <citation type="journal article" date="2021" name="Front. Microbiol.">
        <title>Comprehensive Comparative Genomics and Phenotyping of Methylobacterium Species.</title>
        <authorList>
            <person name="Alessa O."/>
            <person name="Ogura Y."/>
            <person name="Fujitani Y."/>
            <person name="Takami H."/>
            <person name="Hayashi T."/>
            <person name="Sahin N."/>
            <person name="Tani A."/>
        </authorList>
    </citation>
    <scope>NUCLEOTIDE SEQUENCE</scope>
    <source>
        <strain evidence="2">DSM 19015</strain>
    </source>
</reference>
<dbReference type="PANTHER" id="PTHR47183">
    <property type="entry name" value="GLUCOSE-1-PHOSPHATE CYTIDYLYLTRANSFERASE-RELATED"/>
    <property type="match status" value="1"/>
</dbReference>
<proteinExistence type="predicted"/>
<keyword evidence="3" id="KW-1185">Reference proteome</keyword>
<keyword evidence="2" id="KW-0808">Transferase</keyword>
<reference evidence="2" key="2">
    <citation type="submission" date="2021-08" db="EMBL/GenBank/DDBJ databases">
        <authorList>
            <person name="Tani A."/>
            <person name="Ola A."/>
            <person name="Ogura Y."/>
            <person name="Katsura K."/>
            <person name="Hayashi T."/>
        </authorList>
    </citation>
    <scope>NUCLEOTIDE SEQUENCE</scope>
    <source>
        <strain evidence="2">DSM 19015</strain>
    </source>
</reference>
<dbReference type="PANTHER" id="PTHR47183:SF1">
    <property type="entry name" value="GLUCOSE-1-PHOSPHATE CYTIDYLYLTRANSFERASE"/>
    <property type="match status" value="1"/>
</dbReference>